<evidence type="ECO:0000313" key="5">
    <source>
        <dbReference type="Proteomes" id="UP000325116"/>
    </source>
</evidence>
<dbReference type="CDD" id="cd07937">
    <property type="entry name" value="DRE_TIM_PC_TC_5S"/>
    <property type="match status" value="1"/>
</dbReference>
<name>A0A5C8CJH9_9SPIR</name>
<dbReference type="GO" id="GO:0005737">
    <property type="term" value="C:cytoplasm"/>
    <property type="evidence" value="ECO:0007669"/>
    <property type="project" value="TreeGrafter"/>
</dbReference>
<dbReference type="PROSITE" id="PS50968">
    <property type="entry name" value="BIOTINYL_LIPOYL"/>
    <property type="match status" value="1"/>
</dbReference>
<evidence type="ECO:0000313" key="4">
    <source>
        <dbReference type="EMBL" id="TXJ12793.1"/>
    </source>
</evidence>
<dbReference type="GO" id="GO:0004736">
    <property type="term" value="F:pyruvate carboxylase activity"/>
    <property type="evidence" value="ECO:0007669"/>
    <property type="project" value="UniProtKB-ARBA"/>
</dbReference>
<dbReference type="InterPro" id="IPR000891">
    <property type="entry name" value="PYR_CT"/>
</dbReference>
<dbReference type="Gene3D" id="2.40.50.100">
    <property type="match status" value="1"/>
</dbReference>
<dbReference type="PROSITE" id="PS50991">
    <property type="entry name" value="PYR_CT"/>
    <property type="match status" value="1"/>
</dbReference>
<dbReference type="Pfam" id="PF00364">
    <property type="entry name" value="Biotin_lipoyl"/>
    <property type="match status" value="1"/>
</dbReference>
<dbReference type="Gene3D" id="3.20.20.70">
    <property type="entry name" value="Aldolase class I"/>
    <property type="match status" value="1"/>
</dbReference>
<protein>
    <submittedName>
        <fullName evidence="4">Biotin attachment protein</fullName>
    </submittedName>
</protein>
<reference evidence="4 5" key="1">
    <citation type="journal article" date="1992" name="Lakartidningen">
        <title>[Penicillin V and not amoxicillin is the first choice preparation in acute otitis].</title>
        <authorList>
            <person name="Kamme C."/>
            <person name="Lundgren K."/>
            <person name="Prellner K."/>
        </authorList>
    </citation>
    <scope>NUCLEOTIDE SEQUENCE [LARGE SCALE GENOMIC DNA]</scope>
    <source>
        <strain evidence="4 5">W1</strain>
    </source>
</reference>
<accession>A0A5C8CJH9</accession>
<dbReference type="GO" id="GO:0006094">
    <property type="term" value="P:gluconeogenesis"/>
    <property type="evidence" value="ECO:0007669"/>
    <property type="project" value="TreeGrafter"/>
</dbReference>
<dbReference type="SUPFAM" id="SSF51230">
    <property type="entry name" value="Single hybrid motif"/>
    <property type="match status" value="1"/>
</dbReference>
<dbReference type="InterPro" id="IPR011053">
    <property type="entry name" value="Single_hybrid_motif"/>
</dbReference>
<dbReference type="InterPro" id="IPR013785">
    <property type="entry name" value="Aldolase_TIM"/>
</dbReference>
<organism evidence="4 5">
    <name type="scientific">Brachyspira aalborgi</name>
    <dbReference type="NCBI Taxonomy" id="29522"/>
    <lineage>
        <taxon>Bacteria</taxon>
        <taxon>Pseudomonadati</taxon>
        <taxon>Spirochaetota</taxon>
        <taxon>Spirochaetia</taxon>
        <taxon>Brachyspirales</taxon>
        <taxon>Brachyspiraceae</taxon>
        <taxon>Brachyspira</taxon>
    </lineage>
</organism>
<dbReference type="CDD" id="cd06850">
    <property type="entry name" value="biotinyl_domain"/>
    <property type="match status" value="1"/>
</dbReference>
<feature type="domain" description="Lipoyl-binding" evidence="2">
    <location>
        <begin position="523"/>
        <end position="598"/>
    </location>
</feature>
<evidence type="ECO:0000256" key="1">
    <source>
        <dbReference type="ARBA" id="ARBA00023267"/>
    </source>
</evidence>
<dbReference type="InterPro" id="IPR000089">
    <property type="entry name" value="Biotin_lipoyl"/>
</dbReference>
<dbReference type="Pfam" id="PF02436">
    <property type="entry name" value="PYC_OADA"/>
    <property type="match status" value="1"/>
</dbReference>
<evidence type="ECO:0000259" key="2">
    <source>
        <dbReference type="PROSITE" id="PS50968"/>
    </source>
</evidence>
<sequence length="598" mass="64650">MSKKEIKFMITAFRDGFQSVYGARVLSKDFMPAVEAFVNAGVKYFESGGGATFQSAFFYNNENAFDVMDSFRKTVGPDVDLQTLARGVNVVGLESQPREMIKLHADLFKKHGVTTIRNFDALNDVNNLIYSGKCIKEAGLKHQVCVTMMALPPECKGAHDSEFYSKVLKQIMDNVEYDSVCFKDASGTTTPQVVYDTVKEARKLLGSDIRIQVHSHETAGIGALQYKAAIEAGADYIDLSLAPVSGGTCQTDLIVMWHALRGTDYYFDIDIDKIRDAEEVFKDCMKDYFLPPESRTVEPMIPFAPMPGGALTANTQMMRDINVMNRFPEVIKAMTEVVEKGGFGTSVTPVSQFYFQQAFNNVMQGNWKKIADGYGKMVLGYFGKTPTTPDAEIVKIASEQLGLQPTTELAMDIDDKNPKKGRKAAEQSLKDAGIDDLSDENVFIAAACKEKGIQFLKGEAKLGIRKNAGGDGVKATSNEVTVTVGGSSYGIKIENGKAIVDGVSYDYSIKDGISQTTSTPTQSTSSGAATPVTAGLPGTVVKIVSPVGTQVSDGTTILIVEAMKMEVEIKSSVSGSVKEIKVKPGDSIVAGQELAIVG</sequence>
<dbReference type="SUPFAM" id="SSF89000">
    <property type="entry name" value="post-HMGL domain-like"/>
    <property type="match status" value="1"/>
</dbReference>
<dbReference type="InterPro" id="IPR001882">
    <property type="entry name" value="Biotin_BS"/>
</dbReference>
<dbReference type="AlphaFoldDB" id="A0A5C8CJH9"/>
<dbReference type="EMBL" id="SAXT01000003">
    <property type="protein sequence ID" value="TXJ12793.1"/>
    <property type="molecule type" value="Genomic_DNA"/>
</dbReference>
<dbReference type="Proteomes" id="UP000325116">
    <property type="component" value="Unassembled WGS sequence"/>
</dbReference>
<comment type="caution">
    <text evidence="4">The sequence shown here is derived from an EMBL/GenBank/DDBJ whole genome shotgun (WGS) entry which is preliminary data.</text>
</comment>
<keyword evidence="1" id="KW-0092">Biotin</keyword>
<dbReference type="Pfam" id="PF00682">
    <property type="entry name" value="HMGL-like"/>
    <property type="match status" value="1"/>
</dbReference>
<dbReference type="SUPFAM" id="SSF51569">
    <property type="entry name" value="Aldolase"/>
    <property type="match status" value="1"/>
</dbReference>
<evidence type="ECO:0000259" key="3">
    <source>
        <dbReference type="PROSITE" id="PS50991"/>
    </source>
</evidence>
<dbReference type="InterPro" id="IPR003379">
    <property type="entry name" value="Carboxylase_cons_dom"/>
</dbReference>
<dbReference type="RefSeq" id="WP_147758014.1">
    <property type="nucleotide sequence ID" value="NZ_SAXT01000003.1"/>
</dbReference>
<dbReference type="InterPro" id="IPR055268">
    <property type="entry name" value="PCB-like"/>
</dbReference>
<proteinExistence type="predicted"/>
<feature type="domain" description="Pyruvate carboxyltransferase" evidence="3">
    <location>
        <begin position="6"/>
        <end position="275"/>
    </location>
</feature>
<dbReference type="PANTHER" id="PTHR43778:SF2">
    <property type="entry name" value="PYRUVATE CARBOXYLASE, MITOCHONDRIAL"/>
    <property type="match status" value="1"/>
</dbReference>
<dbReference type="PROSITE" id="PS00188">
    <property type="entry name" value="BIOTIN"/>
    <property type="match status" value="1"/>
</dbReference>
<dbReference type="PANTHER" id="PTHR43778">
    <property type="entry name" value="PYRUVATE CARBOXYLASE"/>
    <property type="match status" value="1"/>
</dbReference>
<gene>
    <name evidence="4" type="ORF">EPJ80_04110</name>
</gene>